<reference evidence="2" key="1">
    <citation type="submission" date="2013-04" db="EMBL/GenBank/DDBJ databases">
        <authorList>
            <person name="Qu J."/>
            <person name="Murali S.C."/>
            <person name="Bandaranaike D."/>
            <person name="Bellair M."/>
            <person name="Blankenburg K."/>
            <person name="Chao H."/>
            <person name="Dinh H."/>
            <person name="Doddapaneni H."/>
            <person name="Downs B."/>
            <person name="Dugan-Rocha S."/>
            <person name="Elkadiri S."/>
            <person name="Gnanaolivu R.D."/>
            <person name="Hernandez B."/>
            <person name="Javaid M."/>
            <person name="Jayaseelan J.C."/>
            <person name="Lee S."/>
            <person name="Li M."/>
            <person name="Ming W."/>
            <person name="Munidasa M."/>
            <person name="Muniz J."/>
            <person name="Nguyen L."/>
            <person name="Ongeri F."/>
            <person name="Osuji N."/>
            <person name="Pu L.-L."/>
            <person name="Puazo M."/>
            <person name="Qu C."/>
            <person name="Quiroz J."/>
            <person name="Raj R."/>
            <person name="Weissenberger G."/>
            <person name="Xin Y."/>
            <person name="Zou X."/>
            <person name="Han Y."/>
            <person name="Richards S."/>
            <person name="Worley K."/>
            <person name="Muzny D."/>
            <person name="Gibbs R."/>
        </authorList>
    </citation>
    <scope>NUCLEOTIDE SEQUENCE</scope>
    <source>
        <strain evidence="2">Sampled in the wild</strain>
    </source>
</reference>
<keyword evidence="3" id="KW-1185">Reference proteome</keyword>
<keyword evidence="1" id="KW-1133">Transmembrane helix</keyword>
<dbReference type="OrthoDB" id="2430314at2759"/>
<dbReference type="EMBL" id="KZ308293">
    <property type="protein sequence ID" value="KAG8226688.1"/>
    <property type="molecule type" value="Genomic_DNA"/>
</dbReference>
<feature type="transmembrane region" description="Helical" evidence="1">
    <location>
        <begin position="20"/>
        <end position="36"/>
    </location>
</feature>
<evidence type="ECO:0000256" key="1">
    <source>
        <dbReference type="SAM" id="Phobius"/>
    </source>
</evidence>
<reference evidence="2" key="2">
    <citation type="submission" date="2017-10" db="EMBL/GenBank/DDBJ databases">
        <title>Ladona fulva Genome sequencing and assembly.</title>
        <authorList>
            <person name="Murali S."/>
            <person name="Richards S."/>
            <person name="Bandaranaike D."/>
            <person name="Bellair M."/>
            <person name="Blankenburg K."/>
            <person name="Chao H."/>
            <person name="Dinh H."/>
            <person name="Doddapaneni H."/>
            <person name="Dugan-Rocha S."/>
            <person name="Elkadiri S."/>
            <person name="Gnanaolivu R."/>
            <person name="Hernandez B."/>
            <person name="Skinner E."/>
            <person name="Javaid M."/>
            <person name="Lee S."/>
            <person name="Li M."/>
            <person name="Ming W."/>
            <person name="Munidasa M."/>
            <person name="Muniz J."/>
            <person name="Nguyen L."/>
            <person name="Hughes D."/>
            <person name="Osuji N."/>
            <person name="Pu L.-L."/>
            <person name="Puazo M."/>
            <person name="Qu C."/>
            <person name="Quiroz J."/>
            <person name="Raj R."/>
            <person name="Weissenberger G."/>
            <person name="Xin Y."/>
            <person name="Zou X."/>
            <person name="Han Y."/>
            <person name="Worley K."/>
            <person name="Muzny D."/>
            <person name="Gibbs R."/>
        </authorList>
    </citation>
    <scope>NUCLEOTIDE SEQUENCE</scope>
    <source>
        <strain evidence="2">Sampled in the wild</strain>
    </source>
</reference>
<sequence length="83" mass="9053">MGLLLNTVHLKLIKYSSGRGLLIPPVLILLTALRFYSTGSYQVVYSDIHGISHLVSRIFGSALPDYMRMPETACAAAAVALQF</sequence>
<dbReference type="AlphaFoldDB" id="A0A8K0K2B8"/>
<organism evidence="2 3">
    <name type="scientific">Ladona fulva</name>
    <name type="common">Scarce chaser dragonfly</name>
    <name type="synonym">Libellula fulva</name>
    <dbReference type="NCBI Taxonomy" id="123851"/>
    <lineage>
        <taxon>Eukaryota</taxon>
        <taxon>Metazoa</taxon>
        <taxon>Ecdysozoa</taxon>
        <taxon>Arthropoda</taxon>
        <taxon>Hexapoda</taxon>
        <taxon>Insecta</taxon>
        <taxon>Pterygota</taxon>
        <taxon>Palaeoptera</taxon>
        <taxon>Odonata</taxon>
        <taxon>Epiprocta</taxon>
        <taxon>Anisoptera</taxon>
        <taxon>Libelluloidea</taxon>
        <taxon>Libellulidae</taxon>
        <taxon>Ladona</taxon>
    </lineage>
</organism>
<keyword evidence="1" id="KW-0812">Transmembrane</keyword>
<proteinExistence type="predicted"/>
<evidence type="ECO:0000313" key="3">
    <source>
        <dbReference type="Proteomes" id="UP000792457"/>
    </source>
</evidence>
<accession>A0A8K0K2B8</accession>
<comment type="caution">
    <text evidence="2">The sequence shown here is derived from an EMBL/GenBank/DDBJ whole genome shotgun (WGS) entry which is preliminary data.</text>
</comment>
<protein>
    <submittedName>
        <fullName evidence="2">Uncharacterized protein</fullName>
    </submittedName>
</protein>
<keyword evidence="1" id="KW-0472">Membrane</keyword>
<gene>
    <name evidence="2" type="ORF">J437_LFUL005503</name>
</gene>
<evidence type="ECO:0000313" key="2">
    <source>
        <dbReference type="EMBL" id="KAG8226688.1"/>
    </source>
</evidence>
<name>A0A8K0K2B8_LADFU</name>
<dbReference type="Proteomes" id="UP000792457">
    <property type="component" value="Unassembled WGS sequence"/>
</dbReference>